<evidence type="ECO:0008006" key="4">
    <source>
        <dbReference type="Google" id="ProtNLM"/>
    </source>
</evidence>
<feature type="transmembrane region" description="Helical" evidence="1">
    <location>
        <begin position="46"/>
        <end position="72"/>
    </location>
</feature>
<organism evidence="2 3">
    <name type="scientific">Clostridium perfringens (strain SM101 / Type A)</name>
    <dbReference type="NCBI Taxonomy" id="289380"/>
    <lineage>
        <taxon>Bacteria</taxon>
        <taxon>Bacillati</taxon>
        <taxon>Bacillota</taxon>
        <taxon>Clostridia</taxon>
        <taxon>Eubacteriales</taxon>
        <taxon>Clostridiaceae</taxon>
        <taxon>Clostridium</taxon>
    </lineage>
</organism>
<evidence type="ECO:0000313" key="2">
    <source>
        <dbReference type="EMBL" id="ABG86352.1"/>
    </source>
</evidence>
<feature type="transmembrane region" description="Helical" evidence="1">
    <location>
        <begin position="134"/>
        <end position="156"/>
    </location>
</feature>
<proteinExistence type="predicted"/>
<dbReference type="KEGG" id="cpr:CPR_0762"/>
<feature type="transmembrane region" description="Helical" evidence="1">
    <location>
        <begin position="7"/>
        <end position="26"/>
    </location>
</feature>
<keyword evidence="1" id="KW-1133">Transmembrane helix</keyword>
<dbReference type="Proteomes" id="UP000001824">
    <property type="component" value="Chromosome"/>
</dbReference>
<dbReference type="AlphaFoldDB" id="Q0SUW9"/>
<keyword evidence="1" id="KW-0472">Membrane</keyword>
<sequence>MKKLKSNIGFYLFVFSSLTFFLAIYFSTILKILKIPDLNIVIDRKFMLLTSILGSISIIAITIINFYFLSFLSYKIMNIKSRENVLYSKFKYVYSLILIPISIEKLLCSIFTISSKNVISSLSLYQIIKSNNNIINFFIKIINPFNILFLILTLYGMSLLYKNKDKLFFIKVIIISLIFILLKADWLTLFFV</sequence>
<feature type="transmembrane region" description="Helical" evidence="1">
    <location>
        <begin position="168"/>
        <end position="191"/>
    </location>
</feature>
<name>Q0SUW9_CLOPS</name>
<evidence type="ECO:0000256" key="1">
    <source>
        <dbReference type="SAM" id="Phobius"/>
    </source>
</evidence>
<protein>
    <recommendedName>
        <fullName evidence="4">Yip1 domain-containing protein</fullName>
    </recommendedName>
</protein>
<dbReference type="EMBL" id="CP000312">
    <property type="protein sequence ID" value="ABG86352.1"/>
    <property type="molecule type" value="Genomic_DNA"/>
</dbReference>
<evidence type="ECO:0000313" key="3">
    <source>
        <dbReference type="Proteomes" id="UP000001824"/>
    </source>
</evidence>
<dbReference type="BioCyc" id="CPER289380:GI76-782-MONOMER"/>
<keyword evidence="1" id="KW-0812">Transmembrane</keyword>
<accession>Q0SUW9</accession>
<reference evidence="2 3" key="1">
    <citation type="journal article" date="2006" name="Genome Res.">
        <title>Skewed genomic variability in strains of the toxigenic bacterial pathogen, Clostridium perfringens.</title>
        <authorList>
            <person name="Myers G.S."/>
            <person name="Rasko D.A."/>
            <person name="Cheung J.K."/>
            <person name="Ravel J."/>
            <person name="Seshadri R."/>
            <person name="Deboy R.T."/>
            <person name="Ren Q."/>
            <person name="Varga J."/>
            <person name="Awad M.M."/>
            <person name="Brinkac L.M."/>
            <person name="Daugherty S.C."/>
            <person name="Haft D.H."/>
            <person name="Dodson R.J."/>
            <person name="Madupu R."/>
            <person name="Nelson W.C."/>
            <person name="Rosovitz M.J."/>
            <person name="Sullivan S.A."/>
            <person name="Khouri H."/>
            <person name="Dimitrov G.I."/>
            <person name="Watkins K.L."/>
            <person name="Mulligan S."/>
            <person name="Benton J."/>
            <person name="Radune D."/>
            <person name="Fisher D.J."/>
            <person name="Atkins H.S."/>
            <person name="Hiscox T."/>
            <person name="Jost B.H."/>
            <person name="Billington S.J."/>
            <person name="Songer J.G."/>
            <person name="McClane B.A."/>
            <person name="Titball R.W."/>
            <person name="Rood J.I."/>
            <person name="Melville S.B."/>
            <person name="Paulsen I.T."/>
        </authorList>
    </citation>
    <scope>NUCLEOTIDE SEQUENCE [LARGE SCALE GENOMIC DNA]</scope>
    <source>
        <strain evidence="3">SM101 / Type A</strain>
    </source>
</reference>
<gene>
    <name evidence="2" type="ordered locus">CPR_0762</name>
</gene>
<feature type="transmembrane region" description="Helical" evidence="1">
    <location>
        <begin position="92"/>
        <end position="114"/>
    </location>
</feature>